<evidence type="ECO:0000256" key="1">
    <source>
        <dbReference type="ARBA" id="ARBA00004651"/>
    </source>
</evidence>
<organism evidence="9 10">
    <name type="scientific">Fodinisporobacter ferrooxydans</name>
    <dbReference type="NCBI Taxonomy" id="2901836"/>
    <lineage>
        <taxon>Bacteria</taxon>
        <taxon>Bacillati</taxon>
        <taxon>Bacillota</taxon>
        <taxon>Bacilli</taxon>
        <taxon>Bacillales</taxon>
        <taxon>Alicyclobacillaceae</taxon>
        <taxon>Fodinisporobacter</taxon>
    </lineage>
</organism>
<evidence type="ECO:0000256" key="5">
    <source>
        <dbReference type="ARBA" id="ARBA00022989"/>
    </source>
</evidence>
<keyword evidence="6 7" id="KW-0472">Membrane</keyword>
<evidence type="ECO:0000256" key="3">
    <source>
        <dbReference type="ARBA" id="ARBA00022475"/>
    </source>
</evidence>
<sequence length="322" mass="35989">MQKQQTNQELATPVAARYARTSASVQSQRRNQWLALMLLSPALILFIMFGIGPMLGAAYLSVLKWNGLGSPVFVGLSNWIAYFHDTEALKSLWLTIEVMIFSWLIQTPISMMVGLYLAGRQRHRSWIGTGYFLPLLLSSVAIGLLWSYILNPNFGLVDTLMTNLHLKFLALDWLGSPRLALWSLVAIVSWQYIPFHSLLYQAGRRQVSESLYEAACLDGANGWQEFWFITLPQLKYTVVTSTVLMLTGSLTYFDLIYILTNGGPGDATNVLALNMYETAFNKQLMGYGSVMAVVIAVFGILLSVVMIRLTGFKNMESQAEGV</sequence>
<dbReference type="PROSITE" id="PS50928">
    <property type="entry name" value="ABC_TM1"/>
    <property type="match status" value="1"/>
</dbReference>
<comment type="subcellular location">
    <subcellularLocation>
        <location evidence="1 7">Cell membrane</location>
        <topology evidence="1 7">Multi-pass membrane protein</topology>
    </subcellularLocation>
</comment>
<accession>A0ABY4CDX9</accession>
<keyword evidence="4 7" id="KW-0812">Transmembrane</keyword>
<evidence type="ECO:0000256" key="4">
    <source>
        <dbReference type="ARBA" id="ARBA00022692"/>
    </source>
</evidence>
<feature type="transmembrane region" description="Helical" evidence="7">
    <location>
        <begin position="284"/>
        <end position="307"/>
    </location>
</feature>
<keyword evidence="5 7" id="KW-1133">Transmembrane helix</keyword>
<dbReference type="Pfam" id="PF00528">
    <property type="entry name" value="BPD_transp_1"/>
    <property type="match status" value="1"/>
</dbReference>
<dbReference type="Proteomes" id="UP000830167">
    <property type="component" value="Chromosome"/>
</dbReference>
<feature type="transmembrane region" description="Helical" evidence="7">
    <location>
        <begin position="33"/>
        <end position="60"/>
    </location>
</feature>
<dbReference type="SUPFAM" id="SSF161098">
    <property type="entry name" value="MetI-like"/>
    <property type="match status" value="1"/>
</dbReference>
<keyword evidence="10" id="KW-1185">Reference proteome</keyword>
<name>A0ABY4CDX9_9BACL</name>
<dbReference type="RefSeq" id="WP_347435406.1">
    <property type="nucleotide sequence ID" value="NZ_CP089291.1"/>
</dbReference>
<dbReference type="InterPro" id="IPR035906">
    <property type="entry name" value="MetI-like_sf"/>
</dbReference>
<evidence type="ECO:0000256" key="6">
    <source>
        <dbReference type="ARBA" id="ARBA00023136"/>
    </source>
</evidence>
<dbReference type="InterPro" id="IPR051393">
    <property type="entry name" value="ABC_transporter_permease"/>
</dbReference>
<evidence type="ECO:0000259" key="8">
    <source>
        <dbReference type="PROSITE" id="PS50928"/>
    </source>
</evidence>
<reference evidence="9" key="1">
    <citation type="submission" date="2021-12" db="EMBL/GenBank/DDBJ databases">
        <title>Alicyclobacillaceae gen. nov., sp. nov., isolated from chalcocite enrichment system.</title>
        <authorList>
            <person name="Jiang Z."/>
        </authorList>
    </citation>
    <scope>NUCLEOTIDE SEQUENCE</scope>
    <source>
        <strain evidence="9">MYW30-H2</strain>
    </source>
</reference>
<gene>
    <name evidence="9" type="ORF">LSG31_12290</name>
</gene>
<comment type="similarity">
    <text evidence="7">Belongs to the binding-protein-dependent transport system permease family.</text>
</comment>
<protein>
    <submittedName>
        <fullName evidence="9">Sugar ABC transporter permease</fullName>
    </submittedName>
</protein>
<feature type="transmembrane region" description="Helical" evidence="7">
    <location>
        <begin position="92"/>
        <end position="118"/>
    </location>
</feature>
<dbReference type="PANTHER" id="PTHR30193:SF37">
    <property type="entry name" value="INNER MEMBRANE ABC TRANSPORTER PERMEASE PROTEIN YCJO"/>
    <property type="match status" value="1"/>
</dbReference>
<keyword evidence="2 7" id="KW-0813">Transport</keyword>
<proteinExistence type="inferred from homology"/>
<evidence type="ECO:0000256" key="7">
    <source>
        <dbReference type="RuleBase" id="RU363032"/>
    </source>
</evidence>
<dbReference type="PANTHER" id="PTHR30193">
    <property type="entry name" value="ABC TRANSPORTER PERMEASE PROTEIN"/>
    <property type="match status" value="1"/>
</dbReference>
<feature type="transmembrane region" description="Helical" evidence="7">
    <location>
        <begin position="179"/>
        <end position="200"/>
    </location>
</feature>
<evidence type="ECO:0000256" key="2">
    <source>
        <dbReference type="ARBA" id="ARBA00022448"/>
    </source>
</evidence>
<feature type="transmembrane region" description="Helical" evidence="7">
    <location>
        <begin position="236"/>
        <end position="259"/>
    </location>
</feature>
<evidence type="ECO:0000313" key="9">
    <source>
        <dbReference type="EMBL" id="UOF88727.1"/>
    </source>
</evidence>
<dbReference type="InterPro" id="IPR000515">
    <property type="entry name" value="MetI-like"/>
</dbReference>
<evidence type="ECO:0000313" key="10">
    <source>
        <dbReference type="Proteomes" id="UP000830167"/>
    </source>
</evidence>
<keyword evidence="3" id="KW-1003">Cell membrane</keyword>
<dbReference type="EMBL" id="CP089291">
    <property type="protein sequence ID" value="UOF88727.1"/>
    <property type="molecule type" value="Genomic_DNA"/>
</dbReference>
<dbReference type="Gene3D" id="1.10.3720.10">
    <property type="entry name" value="MetI-like"/>
    <property type="match status" value="1"/>
</dbReference>
<feature type="domain" description="ABC transmembrane type-1" evidence="8">
    <location>
        <begin position="92"/>
        <end position="306"/>
    </location>
</feature>
<feature type="transmembrane region" description="Helical" evidence="7">
    <location>
        <begin position="130"/>
        <end position="149"/>
    </location>
</feature>
<dbReference type="CDD" id="cd06261">
    <property type="entry name" value="TM_PBP2"/>
    <property type="match status" value="1"/>
</dbReference>